<accession>A0A6J5NUM7</accession>
<feature type="transmembrane region" description="Helical" evidence="1">
    <location>
        <begin position="47"/>
        <end position="67"/>
    </location>
</feature>
<dbReference type="EMBL" id="LR796716">
    <property type="protein sequence ID" value="CAB4161031.1"/>
    <property type="molecule type" value="Genomic_DNA"/>
</dbReference>
<keyword evidence="1" id="KW-0472">Membrane</keyword>
<proteinExistence type="predicted"/>
<reference evidence="2" key="1">
    <citation type="submission" date="2020-04" db="EMBL/GenBank/DDBJ databases">
        <authorList>
            <person name="Chiriac C."/>
            <person name="Salcher M."/>
            <person name="Ghai R."/>
            <person name="Kavagutti S V."/>
        </authorList>
    </citation>
    <scope>NUCLEOTIDE SEQUENCE</scope>
</reference>
<organism evidence="2">
    <name type="scientific">uncultured Caudovirales phage</name>
    <dbReference type="NCBI Taxonomy" id="2100421"/>
    <lineage>
        <taxon>Viruses</taxon>
        <taxon>Duplodnaviria</taxon>
        <taxon>Heunggongvirae</taxon>
        <taxon>Uroviricota</taxon>
        <taxon>Caudoviricetes</taxon>
        <taxon>Peduoviridae</taxon>
        <taxon>Maltschvirus</taxon>
        <taxon>Maltschvirus maltsch</taxon>
    </lineage>
</organism>
<protein>
    <submittedName>
        <fullName evidence="2">Uncharacterized protein</fullName>
    </submittedName>
</protein>
<keyword evidence="1" id="KW-1133">Transmembrane helix</keyword>
<sequence length="69" mass="7605">MPTDNETMLMLGRLEGKLDALISQVGTVNNRLEAHEARISDLERWRAYLVGIGAAIGVVVTHAIQYLRG</sequence>
<evidence type="ECO:0000313" key="2">
    <source>
        <dbReference type="EMBL" id="CAB4161031.1"/>
    </source>
</evidence>
<name>A0A6J5NUM7_9CAUD</name>
<keyword evidence="1" id="KW-0812">Transmembrane</keyword>
<gene>
    <name evidence="2" type="ORF">UFOVP730_24</name>
</gene>
<evidence type="ECO:0000256" key="1">
    <source>
        <dbReference type="SAM" id="Phobius"/>
    </source>
</evidence>